<keyword evidence="3 8" id="KW-0520">NAD</keyword>
<comment type="function">
    <text evidence="8">NQR complex catalyzes the reduction of ubiquinone-1 to ubiquinol by two successive reactions, coupled with the transport of Na(+) ions from the cytoplasm to the periplasm. NqrA to NqrE are probably involved in the second step, the conversion of ubisemiquinone to ubiquinol.</text>
</comment>
<dbReference type="Proteomes" id="UP000238322">
    <property type="component" value="Unassembled WGS sequence"/>
</dbReference>
<evidence type="ECO:0000256" key="6">
    <source>
        <dbReference type="ARBA" id="ARBA00023075"/>
    </source>
</evidence>
<dbReference type="AlphaFoldDB" id="A0A2S8FVP1"/>
<gene>
    <name evidence="8" type="primary">nqrA</name>
    <name evidence="12" type="ORF">C5Y83_10050</name>
</gene>
<dbReference type="Pfam" id="PF05896">
    <property type="entry name" value="NQRA_N"/>
    <property type="match status" value="1"/>
</dbReference>
<sequence>MPRRITISKGLDLPISGKPKQSVEEIADVRKVAILARDYVGMKPTMMVTEGDVVKVGQPLFEDKKTPGVFFTSPAAGKVVEINRGAKRKLLSVVIEVEGDDKVSFTSYTEDHLSQLDRTKVEENLIQSGLWTAFRTRPYGKVPAPGTSPRSIFVTAMDTNPLAADPAPIIKGSEIEFIAGLEAISTLTEGKVHVCQAPGAALPGEGLDFVNAVEFEGKHPAGLPGTHIHFLDSAGPGRVVWYLGYQDVIAIGHLFRTGELDPMRVVSLAGPGVKEPRLLKVRLGSSLEDLTKDQLNEGSMRIVSGSVLCGYQSAGVEAYLGRYHNQISVLGEGGHREMLGWLAPGFKKFSVKSVFASFLSPSELPMTATANGSHRAIVPIEVYETVMPLDIEPTALLKSLIVEDTDSAQALGALELEEEDIALCTFVDTGKHDFGTILRKNLTRIEAEG</sequence>
<dbReference type="InterPro" id="IPR022615">
    <property type="entry name" value="NqrA_C_domain"/>
</dbReference>
<organism evidence="12 13">
    <name type="scientific">Blastopirellula marina</name>
    <dbReference type="NCBI Taxonomy" id="124"/>
    <lineage>
        <taxon>Bacteria</taxon>
        <taxon>Pseudomonadati</taxon>
        <taxon>Planctomycetota</taxon>
        <taxon>Planctomycetia</taxon>
        <taxon>Pirellulales</taxon>
        <taxon>Pirellulaceae</taxon>
        <taxon>Blastopirellula</taxon>
    </lineage>
</organism>
<name>A0A2S8FVP1_9BACT</name>
<comment type="catalytic activity">
    <reaction evidence="8">
        <text>a ubiquinone + n Na(+)(in) + NADH + H(+) = a ubiquinol + n Na(+)(out) + NAD(+)</text>
        <dbReference type="Rhea" id="RHEA:47748"/>
        <dbReference type="Rhea" id="RHEA-COMP:9565"/>
        <dbReference type="Rhea" id="RHEA-COMP:9566"/>
        <dbReference type="ChEBI" id="CHEBI:15378"/>
        <dbReference type="ChEBI" id="CHEBI:16389"/>
        <dbReference type="ChEBI" id="CHEBI:17976"/>
        <dbReference type="ChEBI" id="CHEBI:29101"/>
        <dbReference type="ChEBI" id="CHEBI:57540"/>
        <dbReference type="ChEBI" id="CHEBI:57945"/>
        <dbReference type="EC" id="7.2.1.1"/>
    </reaction>
</comment>
<reference evidence="12 13" key="1">
    <citation type="submission" date="2018-02" db="EMBL/GenBank/DDBJ databases">
        <title>Comparative genomes isolates from brazilian mangrove.</title>
        <authorList>
            <person name="Araujo J.E."/>
            <person name="Taketani R.G."/>
            <person name="Silva M.C.P."/>
            <person name="Loureco M.V."/>
            <person name="Andreote F.D."/>
        </authorList>
    </citation>
    <scope>NUCLEOTIDE SEQUENCE [LARGE SCALE GENOMIC DNA]</scope>
    <source>
        <strain evidence="12 13">Hex-1 MGV</strain>
    </source>
</reference>
<keyword evidence="2 8" id="KW-1278">Translocase</keyword>
<dbReference type="RefSeq" id="WP_105329537.1">
    <property type="nucleotide sequence ID" value="NZ_PUHY01000006.1"/>
</dbReference>
<dbReference type="NCBIfam" id="TIGR01936">
    <property type="entry name" value="nqrA"/>
    <property type="match status" value="1"/>
</dbReference>
<dbReference type="InterPro" id="IPR056147">
    <property type="entry name" value="NQRA_N"/>
</dbReference>
<evidence type="ECO:0000259" key="11">
    <source>
        <dbReference type="Pfam" id="PF24836"/>
    </source>
</evidence>
<feature type="domain" description="NqrA second alpha/beta" evidence="11">
    <location>
        <begin position="116"/>
        <end position="260"/>
    </location>
</feature>
<dbReference type="GO" id="GO:0016655">
    <property type="term" value="F:oxidoreductase activity, acting on NAD(P)H, quinone or similar compound as acceptor"/>
    <property type="evidence" value="ECO:0007669"/>
    <property type="project" value="UniProtKB-UniRule"/>
</dbReference>
<protein>
    <recommendedName>
        <fullName evidence="8">Na(+)-translocating NADH-quinone reductase subunit A</fullName>
        <shortName evidence="8">Na(+)-NQR subunit A</shortName>
        <shortName evidence="8">Na(+)-translocating NQR subunit A</shortName>
        <ecNumber evidence="8">7.2.1.1</ecNumber>
    </recommendedName>
    <alternativeName>
        <fullName evidence="8">NQR complex subunit A</fullName>
    </alternativeName>
    <alternativeName>
        <fullName evidence="8">NQR-1 subunit A</fullName>
    </alternativeName>
</protein>
<evidence type="ECO:0000313" key="12">
    <source>
        <dbReference type="EMBL" id="PQO36247.1"/>
    </source>
</evidence>
<dbReference type="InterPro" id="IPR008703">
    <property type="entry name" value="NqrA"/>
</dbReference>
<comment type="subunit">
    <text evidence="8">Composed of six subunits; NqrA, NqrB, NqrC, NqrD, NqrE and NqrF.</text>
</comment>
<evidence type="ECO:0000259" key="9">
    <source>
        <dbReference type="Pfam" id="PF05896"/>
    </source>
</evidence>
<evidence type="ECO:0000256" key="3">
    <source>
        <dbReference type="ARBA" id="ARBA00023027"/>
    </source>
</evidence>
<evidence type="ECO:0000256" key="4">
    <source>
        <dbReference type="ARBA" id="ARBA00023053"/>
    </source>
</evidence>
<dbReference type="EC" id="7.2.1.1" evidence="8"/>
<evidence type="ECO:0000256" key="1">
    <source>
        <dbReference type="ARBA" id="ARBA00022448"/>
    </source>
</evidence>
<evidence type="ECO:0000259" key="10">
    <source>
        <dbReference type="Pfam" id="PF11973"/>
    </source>
</evidence>
<dbReference type="InterPro" id="IPR056148">
    <property type="entry name" value="NQRA_2nd"/>
</dbReference>
<dbReference type="PANTHER" id="PTHR37839">
    <property type="entry name" value="NA(+)-TRANSLOCATING NADH-QUINONE REDUCTASE SUBUNIT A"/>
    <property type="match status" value="1"/>
</dbReference>
<dbReference type="Pfam" id="PF11973">
    <property type="entry name" value="NQRA_SLBB"/>
    <property type="match status" value="1"/>
</dbReference>
<keyword evidence="5 8" id="KW-0406">Ion transport</keyword>
<comment type="caution">
    <text evidence="12">The sequence shown here is derived from an EMBL/GenBank/DDBJ whole genome shotgun (WGS) entry which is preliminary data.</text>
</comment>
<feature type="domain" description="NqrA N-terminal barrel-sandwich hybrid" evidence="9">
    <location>
        <begin position="5"/>
        <end position="98"/>
    </location>
</feature>
<proteinExistence type="inferred from homology"/>
<accession>A0A2S8FVP1</accession>
<keyword evidence="7 8" id="KW-0739">Sodium transport</keyword>
<keyword evidence="4 8" id="KW-0915">Sodium</keyword>
<keyword evidence="6 8" id="KW-0830">Ubiquinone</keyword>
<evidence type="ECO:0000256" key="7">
    <source>
        <dbReference type="ARBA" id="ARBA00023201"/>
    </source>
</evidence>
<dbReference type="OrthoDB" id="9774536at2"/>
<dbReference type="Pfam" id="PF24836">
    <property type="entry name" value="NQRA_2nd"/>
    <property type="match status" value="1"/>
</dbReference>
<dbReference type="EMBL" id="PUHY01000006">
    <property type="protein sequence ID" value="PQO36247.1"/>
    <property type="molecule type" value="Genomic_DNA"/>
</dbReference>
<feature type="domain" description="Na(+)-translocating NADH-quinone reductase subunit A C-terminal" evidence="10">
    <location>
        <begin position="265"/>
        <end position="313"/>
    </location>
</feature>
<keyword evidence="1 8" id="KW-0813">Transport</keyword>
<evidence type="ECO:0000313" key="13">
    <source>
        <dbReference type="Proteomes" id="UP000238322"/>
    </source>
</evidence>
<dbReference type="HAMAP" id="MF_00425">
    <property type="entry name" value="NqrA"/>
    <property type="match status" value="1"/>
</dbReference>
<dbReference type="PANTHER" id="PTHR37839:SF1">
    <property type="entry name" value="NA(+)-TRANSLOCATING NADH-QUINONE REDUCTASE SUBUNIT A"/>
    <property type="match status" value="1"/>
</dbReference>
<dbReference type="NCBIfam" id="NF003759">
    <property type="entry name" value="PRK05352.1-2"/>
    <property type="match status" value="1"/>
</dbReference>
<dbReference type="GO" id="GO:0006814">
    <property type="term" value="P:sodium ion transport"/>
    <property type="evidence" value="ECO:0007669"/>
    <property type="project" value="UniProtKB-UniRule"/>
</dbReference>
<evidence type="ECO:0000256" key="2">
    <source>
        <dbReference type="ARBA" id="ARBA00022967"/>
    </source>
</evidence>
<evidence type="ECO:0000256" key="5">
    <source>
        <dbReference type="ARBA" id="ARBA00023065"/>
    </source>
</evidence>
<evidence type="ECO:0000256" key="8">
    <source>
        <dbReference type="HAMAP-Rule" id="MF_00425"/>
    </source>
</evidence>
<comment type="similarity">
    <text evidence="8">Belongs to the NqrA family.</text>
</comment>